<evidence type="ECO:0000256" key="4">
    <source>
        <dbReference type="ARBA" id="ARBA00022840"/>
    </source>
</evidence>
<sequence length="422" mass="48528">MELQDILQYIQQHHVKFVRLAFCDIFGTLKNLSINAEDFEDATTFGVNLDASIVNGFMNFKKTDLLLFPDLETMTVLPWRSNHEKVVRFFCDIRHVDHRPFEGDGRYILKQAMEACEAYGYTPRIGIESEFYVFKNDEDGKPTNLPVDDASYLDVTPLDKCENIRRDVCLALGEMGVKTTLSYHEKGPGQNVIMFQKDHALPSADNFITFKNAVKSIALVNDLYASFMPRPMANEAGSGLRIKVILSKNDRNIFDDEFEVNIQEQRSFIAGILNRIDDMSAFLNPIHNSYERLGREKAPKYITWSKENESELIRVSEKNDEYSFITLRSPDAACNPYISFALLLFAGVEGMKNHEELHENTKSPRMLPDSLKEAIKKLETSTFIKTYLNEKTLETFIRAKKEEVEQIDKEASFALDPYFRLI</sequence>
<organism evidence="9 10">
    <name type="scientific">Breznakia blatticola</name>
    <dbReference type="NCBI Taxonomy" id="1754012"/>
    <lineage>
        <taxon>Bacteria</taxon>
        <taxon>Bacillati</taxon>
        <taxon>Bacillota</taxon>
        <taxon>Erysipelotrichia</taxon>
        <taxon>Erysipelotrichales</taxon>
        <taxon>Erysipelotrichaceae</taxon>
        <taxon>Breznakia</taxon>
    </lineage>
</organism>
<dbReference type="EMBL" id="SODD01000008">
    <property type="protein sequence ID" value="TDW24714.1"/>
    <property type="molecule type" value="Genomic_DNA"/>
</dbReference>
<dbReference type="Pfam" id="PF00120">
    <property type="entry name" value="Gln-synt_C"/>
    <property type="match status" value="1"/>
</dbReference>
<evidence type="ECO:0000256" key="6">
    <source>
        <dbReference type="RuleBase" id="RU000384"/>
    </source>
</evidence>
<dbReference type="Gene3D" id="3.30.590.10">
    <property type="entry name" value="Glutamine synthetase/guanido kinase, catalytic domain"/>
    <property type="match status" value="1"/>
</dbReference>
<dbReference type="InterPro" id="IPR014746">
    <property type="entry name" value="Gln_synth/guanido_kin_cat_dom"/>
</dbReference>
<comment type="similarity">
    <text evidence="1 5 6">Belongs to the glutamine synthetase family.</text>
</comment>
<dbReference type="PROSITE" id="PS51986">
    <property type="entry name" value="GS_BETA_GRASP"/>
    <property type="match status" value="1"/>
</dbReference>
<reference evidence="9 10" key="1">
    <citation type="submission" date="2019-03" db="EMBL/GenBank/DDBJ databases">
        <title>Genomic Encyclopedia of Type Strains, Phase IV (KMG-IV): sequencing the most valuable type-strain genomes for metagenomic binning, comparative biology and taxonomic classification.</title>
        <authorList>
            <person name="Goeker M."/>
        </authorList>
    </citation>
    <scope>NUCLEOTIDE SEQUENCE [LARGE SCALE GENOMIC DNA]</scope>
    <source>
        <strain evidence="9 10">DSM 28867</strain>
    </source>
</reference>
<evidence type="ECO:0000256" key="1">
    <source>
        <dbReference type="ARBA" id="ARBA00009897"/>
    </source>
</evidence>
<keyword evidence="10" id="KW-1185">Reference proteome</keyword>
<evidence type="ECO:0000256" key="3">
    <source>
        <dbReference type="ARBA" id="ARBA00022741"/>
    </source>
</evidence>
<dbReference type="PANTHER" id="PTHR43785:SF12">
    <property type="entry name" value="TYPE-1 GLUTAMINE SYNTHETASE 2"/>
    <property type="match status" value="1"/>
</dbReference>
<dbReference type="PANTHER" id="PTHR43785">
    <property type="entry name" value="GAMMA-GLUTAMYLPUTRESCINE SYNTHETASE"/>
    <property type="match status" value="1"/>
</dbReference>
<evidence type="ECO:0000313" key="10">
    <source>
        <dbReference type="Proteomes" id="UP000294743"/>
    </source>
</evidence>
<dbReference type="GO" id="GO:0006542">
    <property type="term" value="P:glutamine biosynthetic process"/>
    <property type="evidence" value="ECO:0007669"/>
    <property type="project" value="InterPro"/>
</dbReference>
<dbReference type="SUPFAM" id="SSF55931">
    <property type="entry name" value="Glutamine synthetase/guanido kinase"/>
    <property type="match status" value="1"/>
</dbReference>
<name>A0A4V3G8Y3_9FIRM</name>
<evidence type="ECO:0000313" key="9">
    <source>
        <dbReference type="EMBL" id="TDW24714.1"/>
    </source>
</evidence>
<dbReference type="GO" id="GO:0004356">
    <property type="term" value="F:glutamine synthetase activity"/>
    <property type="evidence" value="ECO:0007669"/>
    <property type="project" value="InterPro"/>
</dbReference>
<feature type="domain" description="GS beta-grasp" evidence="7">
    <location>
        <begin position="13"/>
        <end position="98"/>
    </location>
</feature>
<protein>
    <submittedName>
        <fullName evidence="9">L-glutamine synthetase</fullName>
    </submittedName>
</protein>
<proteinExistence type="inferred from homology"/>
<keyword evidence="4" id="KW-0067">ATP-binding</keyword>
<dbReference type="RefSeq" id="WP_134168692.1">
    <property type="nucleotide sequence ID" value="NZ_SODD01000008.1"/>
</dbReference>
<evidence type="ECO:0000256" key="2">
    <source>
        <dbReference type="ARBA" id="ARBA00022598"/>
    </source>
</evidence>
<comment type="caution">
    <text evidence="9">The sequence shown here is derived from an EMBL/GenBank/DDBJ whole genome shotgun (WGS) entry which is preliminary data.</text>
</comment>
<dbReference type="Proteomes" id="UP000294743">
    <property type="component" value="Unassembled WGS sequence"/>
</dbReference>
<dbReference type="InterPro" id="IPR008146">
    <property type="entry name" value="Gln_synth_cat_dom"/>
</dbReference>
<gene>
    <name evidence="9" type="ORF">EDD63_10870</name>
</gene>
<accession>A0A4V3G8Y3</accession>
<dbReference type="AlphaFoldDB" id="A0A4V3G8Y3"/>
<dbReference type="InterPro" id="IPR008147">
    <property type="entry name" value="Gln_synt_N"/>
</dbReference>
<keyword evidence="2" id="KW-0436">Ligase</keyword>
<evidence type="ECO:0000259" key="7">
    <source>
        <dbReference type="PROSITE" id="PS51986"/>
    </source>
</evidence>
<dbReference type="Gene3D" id="3.10.20.70">
    <property type="entry name" value="Glutamine synthetase, N-terminal domain"/>
    <property type="match status" value="1"/>
</dbReference>
<dbReference type="SMART" id="SM01230">
    <property type="entry name" value="Gln-synt_C"/>
    <property type="match status" value="1"/>
</dbReference>
<feature type="domain" description="GS catalytic" evidence="8">
    <location>
        <begin position="105"/>
        <end position="422"/>
    </location>
</feature>
<evidence type="ECO:0000256" key="5">
    <source>
        <dbReference type="PROSITE-ProRule" id="PRU01330"/>
    </source>
</evidence>
<evidence type="ECO:0000259" key="8">
    <source>
        <dbReference type="PROSITE" id="PS51987"/>
    </source>
</evidence>
<dbReference type="GO" id="GO:0005524">
    <property type="term" value="F:ATP binding"/>
    <property type="evidence" value="ECO:0007669"/>
    <property type="project" value="UniProtKB-KW"/>
</dbReference>
<keyword evidence="3" id="KW-0547">Nucleotide-binding</keyword>
<dbReference type="OrthoDB" id="9807095at2"/>
<dbReference type="SUPFAM" id="SSF54368">
    <property type="entry name" value="Glutamine synthetase, N-terminal domain"/>
    <property type="match status" value="1"/>
</dbReference>
<dbReference type="InterPro" id="IPR036651">
    <property type="entry name" value="Gln_synt_N_sf"/>
</dbReference>
<dbReference type="Pfam" id="PF03951">
    <property type="entry name" value="Gln-synt_N"/>
    <property type="match status" value="1"/>
</dbReference>
<dbReference type="PROSITE" id="PS51987">
    <property type="entry name" value="GS_CATALYTIC"/>
    <property type="match status" value="1"/>
</dbReference>